<dbReference type="Proteomes" id="UP000241436">
    <property type="component" value="Unassembled WGS sequence"/>
</dbReference>
<reference evidence="2 3" key="1">
    <citation type="submission" date="2017-09" db="EMBL/GenBank/DDBJ databases">
        <title>Bloom of a denitrifying methanotroph, Candidatus Methylomirabilis limnetica, in a deep stratified lake.</title>
        <authorList>
            <person name="Graf J.S."/>
            <person name="Marchant H.K."/>
            <person name="Tienken D."/>
            <person name="Hach P.F."/>
            <person name="Brand A."/>
            <person name="Schubert C.J."/>
            <person name="Kuypers M.M."/>
            <person name="Milucka J."/>
        </authorList>
    </citation>
    <scope>NUCLEOTIDE SEQUENCE [LARGE SCALE GENOMIC DNA]</scope>
    <source>
        <strain evidence="2 3">Zug</strain>
    </source>
</reference>
<reference evidence="3" key="2">
    <citation type="journal article" date="2018" name="Environ. Microbiol.">
        <title>Bloom of a denitrifying methanotroph, 'Candidatus Methylomirabilis limnetica', in a deep stratified lake.</title>
        <authorList>
            <person name="Graf J.S."/>
            <person name="Mayr M.J."/>
            <person name="Marchant H.K."/>
            <person name="Tienken D."/>
            <person name="Hach P.F."/>
            <person name="Brand A."/>
            <person name="Schubert C.J."/>
            <person name="Kuypers M.M."/>
            <person name="Milucka J."/>
        </authorList>
    </citation>
    <scope>NUCLEOTIDE SEQUENCE [LARGE SCALE GENOMIC DNA]</scope>
    <source>
        <strain evidence="3">Zug</strain>
    </source>
</reference>
<evidence type="ECO:0000259" key="1">
    <source>
        <dbReference type="Pfam" id="PF13298"/>
    </source>
</evidence>
<dbReference type="OrthoDB" id="9802472at2"/>
<sequence length="170" mass="18796">MAKPTAIVTLRFVVHEHKATRLHYDFRIEMGGVLKSWAVPKGPSMNPADKRLAVMVADHPLEYIDFEGIIPEGGYGAGPVVVWDYGTYEASEADSPQAQLAAGKFAFILKGQKLKGAFALARLARGETGKEWLLMKKRDQYADPAWSLRSELTPTRLKALMVKIPACEPL</sequence>
<dbReference type="PANTHER" id="PTHR39465:SF1">
    <property type="entry name" value="DNA LIGASE D 3'-PHOSPHOESTERASE DOMAIN-CONTAINING PROTEIN"/>
    <property type="match status" value="1"/>
</dbReference>
<dbReference type="PANTHER" id="PTHR39465">
    <property type="entry name" value="DNA LIGASE D, 3'-PHOSPHOESTERASE DOMAIN"/>
    <property type="match status" value="1"/>
</dbReference>
<dbReference type="NCBIfam" id="TIGR02777">
    <property type="entry name" value="LigD_PE_dom"/>
    <property type="match status" value="1"/>
</dbReference>
<protein>
    <submittedName>
        <fullName evidence="2">3'-phosphoesterase</fullName>
    </submittedName>
</protein>
<feature type="domain" description="DNA ligase D 3'-phosphoesterase" evidence="1">
    <location>
        <begin position="15"/>
        <end position="122"/>
    </location>
</feature>
<dbReference type="EMBL" id="NVQC01000007">
    <property type="protein sequence ID" value="PTL37172.1"/>
    <property type="molecule type" value="Genomic_DNA"/>
</dbReference>
<organism evidence="2 3">
    <name type="scientific">Candidatus Methylomirabilis limnetica</name>
    <dbReference type="NCBI Taxonomy" id="2033718"/>
    <lineage>
        <taxon>Bacteria</taxon>
        <taxon>Candidatus Methylomirabilota</taxon>
        <taxon>Candidatus Methylomirabilia</taxon>
        <taxon>Candidatus Methylomirabilales</taxon>
        <taxon>Candidatus Methylomirabilaceae</taxon>
        <taxon>Candidatus Methylomirabilis</taxon>
    </lineage>
</organism>
<comment type="caution">
    <text evidence="2">The sequence shown here is derived from an EMBL/GenBank/DDBJ whole genome shotgun (WGS) entry which is preliminary data.</text>
</comment>
<keyword evidence="3" id="KW-1185">Reference proteome</keyword>
<dbReference type="RefSeq" id="WP_107560925.1">
    <property type="nucleotide sequence ID" value="NZ_NVQC01000007.1"/>
</dbReference>
<dbReference type="InterPro" id="IPR014144">
    <property type="entry name" value="LigD_PE_domain"/>
</dbReference>
<accession>A0A2T4U1D7</accession>
<evidence type="ECO:0000313" key="3">
    <source>
        <dbReference type="Proteomes" id="UP000241436"/>
    </source>
</evidence>
<name>A0A2T4U1D7_9BACT</name>
<dbReference type="AlphaFoldDB" id="A0A2T4U1D7"/>
<proteinExistence type="predicted"/>
<gene>
    <name evidence="2" type="ORF">CLG94_00375</name>
</gene>
<dbReference type="Pfam" id="PF13298">
    <property type="entry name" value="LigD_N"/>
    <property type="match status" value="1"/>
</dbReference>
<evidence type="ECO:0000313" key="2">
    <source>
        <dbReference type="EMBL" id="PTL37172.1"/>
    </source>
</evidence>